<dbReference type="CDD" id="cd03794">
    <property type="entry name" value="GT4_WbuB-like"/>
    <property type="match status" value="1"/>
</dbReference>
<keyword evidence="2" id="KW-0328">Glycosyltransferase</keyword>
<evidence type="ECO:0000313" key="6">
    <source>
        <dbReference type="EMBL" id="MDN4612579.1"/>
    </source>
</evidence>
<evidence type="ECO:0000259" key="4">
    <source>
        <dbReference type="Pfam" id="PF00534"/>
    </source>
</evidence>
<feature type="domain" description="Glycosyl transferase family 1" evidence="4">
    <location>
        <begin position="207"/>
        <end position="377"/>
    </location>
</feature>
<gene>
    <name evidence="6" type="ORF">P5G52_17050</name>
</gene>
<dbReference type="RefSeq" id="WP_301230198.1">
    <property type="nucleotide sequence ID" value="NZ_JAROCG010000002.1"/>
</dbReference>
<dbReference type="Gene3D" id="3.40.50.2000">
    <property type="entry name" value="Glycogen Phosphorylase B"/>
    <property type="match status" value="2"/>
</dbReference>
<feature type="domain" description="Glycosyltransferase subfamily 4-like N-terminal" evidence="5">
    <location>
        <begin position="13"/>
        <end position="196"/>
    </location>
</feature>
<dbReference type="InterPro" id="IPR050194">
    <property type="entry name" value="Glycosyltransferase_grp1"/>
</dbReference>
<name>A0ABT8K547_9MICC</name>
<dbReference type="EMBL" id="JAROCG010000002">
    <property type="protein sequence ID" value="MDN4612579.1"/>
    <property type="molecule type" value="Genomic_DNA"/>
</dbReference>
<organism evidence="6 7">
    <name type="scientific">Arthrobacter burdickii</name>
    <dbReference type="NCBI Taxonomy" id="3035920"/>
    <lineage>
        <taxon>Bacteria</taxon>
        <taxon>Bacillati</taxon>
        <taxon>Actinomycetota</taxon>
        <taxon>Actinomycetes</taxon>
        <taxon>Micrococcales</taxon>
        <taxon>Micrococcaceae</taxon>
        <taxon>Arthrobacter</taxon>
    </lineage>
</organism>
<proteinExistence type="predicted"/>
<evidence type="ECO:0000313" key="7">
    <source>
        <dbReference type="Proteomes" id="UP001174209"/>
    </source>
</evidence>
<dbReference type="SUPFAM" id="SSF53756">
    <property type="entry name" value="UDP-Glycosyltransferase/glycogen phosphorylase"/>
    <property type="match status" value="1"/>
</dbReference>
<evidence type="ECO:0000256" key="3">
    <source>
        <dbReference type="ARBA" id="ARBA00022679"/>
    </source>
</evidence>
<evidence type="ECO:0000256" key="1">
    <source>
        <dbReference type="ARBA" id="ARBA00021292"/>
    </source>
</evidence>
<dbReference type="InterPro" id="IPR001296">
    <property type="entry name" value="Glyco_trans_1"/>
</dbReference>
<dbReference type="PANTHER" id="PTHR45947">
    <property type="entry name" value="SULFOQUINOVOSYL TRANSFERASE SQD2"/>
    <property type="match status" value="1"/>
</dbReference>
<dbReference type="Pfam" id="PF13579">
    <property type="entry name" value="Glyco_trans_4_4"/>
    <property type="match status" value="1"/>
</dbReference>
<reference evidence="6" key="1">
    <citation type="submission" date="2023-06" db="EMBL/GenBank/DDBJ databases">
        <title>MT1 and MT2 Draft Genomes of Novel Species.</title>
        <authorList>
            <person name="Venkateswaran K."/>
        </authorList>
    </citation>
    <scope>NUCLEOTIDE SEQUENCE</scope>
    <source>
        <strain evidence="6">IIF3SC-B10</strain>
    </source>
</reference>
<dbReference type="InterPro" id="IPR028098">
    <property type="entry name" value="Glyco_trans_4-like_N"/>
</dbReference>
<sequence>MIAGLHYSPEPTGNAPYTSGLASGLVQRGVKTKVITGFPHYPEWRRREGYDGWEMSEQIDGVPVRRLNHFVPSNPRGLARLWMEVSFGLRLATARWGRPQTVVLVSPALFSTGLALLRARLTRQKAPVVVWVQDIYSLGMTETGESGAAGARAMRWVESAVLRSADGVVVIHDRFRTYLETHLNVDAARVKVVRNWTHLKPFVLQDRAASRVSLGWNSDDIIVLHAGNMGAKQGLDNVVEAARVVERRGSRVRFVLVGDGNQRPRLEQMAKGSVAISFIDSLPGERFQEALAAADVLLVNELPGVKEMSVPSKLTSYFSAGIPVLAATDAGSVTAAELANAQAGLRVDPGTPEALVAGAEALAADPELSSRLARNGRLFMETTLSENHAVAQYHQYLTHLVAGPHPE</sequence>
<accession>A0ABT8K547</accession>
<dbReference type="Pfam" id="PF00534">
    <property type="entry name" value="Glycos_transf_1"/>
    <property type="match status" value="1"/>
</dbReference>
<dbReference type="PANTHER" id="PTHR45947:SF3">
    <property type="entry name" value="SULFOQUINOVOSYL TRANSFERASE SQD2"/>
    <property type="match status" value="1"/>
</dbReference>
<evidence type="ECO:0000256" key="2">
    <source>
        <dbReference type="ARBA" id="ARBA00022676"/>
    </source>
</evidence>
<keyword evidence="3" id="KW-0808">Transferase</keyword>
<dbReference type="Proteomes" id="UP001174209">
    <property type="component" value="Unassembled WGS sequence"/>
</dbReference>
<keyword evidence="7" id="KW-1185">Reference proteome</keyword>
<protein>
    <recommendedName>
        <fullName evidence="1">D-inositol 3-phosphate glycosyltransferase</fullName>
    </recommendedName>
</protein>
<comment type="caution">
    <text evidence="6">The sequence shown here is derived from an EMBL/GenBank/DDBJ whole genome shotgun (WGS) entry which is preliminary data.</text>
</comment>
<evidence type="ECO:0000259" key="5">
    <source>
        <dbReference type="Pfam" id="PF13579"/>
    </source>
</evidence>